<dbReference type="InterPro" id="IPR001763">
    <property type="entry name" value="Rhodanese-like_dom"/>
</dbReference>
<comment type="similarity">
    <text evidence="1">Belongs to the TrhO family.</text>
</comment>
<comment type="caution">
    <text evidence="3">The sequence shown here is derived from an EMBL/GenBank/DDBJ whole genome shotgun (WGS) entry which is preliminary data.</text>
</comment>
<comment type="function">
    <text evidence="1">Catalyzes oxygen-dependent 5-hydroxyuridine (ho5U) modification at position 34 in tRNAs.</text>
</comment>
<organism evidence="3 4">
    <name type="scientific">Fluviispira multicolorata</name>
    <dbReference type="NCBI Taxonomy" id="2654512"/>
    <lineage>
        <taxon>Bacteria</taxon>
        <taxon>Pseudomonadati</taxon>
        <taxon>Bdellovibrionota</taxon>
        <taxon>Oligoflexia</taxon>
        <taxon>Silvanigrellales</taxon>
        <taxon>Silvanigrellaceae</taxon>
        <taxon>Fluviispira</taxon>
    </lineage>
</organism>
<dbReference type="SMART" id="SM00450">
    <property type="entry name" value="RHOD"/>
    <property type="match status" value="1"/>
</dbReference>
<feature type="domain" description="Rhodanese" evidence="2">
    <location>
        <begin position="132"/>
        <end position="226"/>
    </location>
</feature>
<dbReference type="Gene3D" id="3.30.70.100">
    <property type="match status" value="1"/>
</dbReference>
<evidence type="ECO:0000259" key="2">
    <source>
        <dbReference type="PROSITE" id="PS50206"/>
    </source>
</evidence>
<dbReference type="Pfam" id="PF17773">
    <property type="entry name" value="UPF0176_N"/>
    <property type="match status" value="1"/>
</dbReference>
<evidence type="ECO:0000256" key="1">
    <source>
        <dbReference type="HAMAP-Rule" id="MF_00469"/>
    </source>
</evidence>
<accession>A0A833JE31</accession>
<dbReference type="InterPro" id="IPR020936">
    <property type="entry name" value="TrhO"/>
</dbReference>
<evidence type="ECO:0000313" key="3">
    <source>
        <dbReference type="EMBL" id="KAB8032188.1"/>
    </source>
</evidence>
<keyword evidence="1" id="KW-0819">tRNA processing</keyword>
<dbReference type="PROSITE" id="PS50206">
    <property type="entry name" value="RHODANESE_3"/>
    <property type="match status" value="1"/>
</dbReference>
<keyword evidence="3" id="KW-0808">Transferase</keyword>
<dbReference type="Pfam" id="PF00581">
    <property type="entry name" value="Rhodanese"/>
    <property type="match status" value="1"/>
</dbReference>
<dbReference type="GO" id="GO:0016705">
    <property type="term" value="F:oxidoreductase activity, acting on paired donors, with incorporation or reduction of molecular oxygen"/>
    <property type="evidence" value="ECO:0007669"/>
    <property type="project" value="UniProtKB-UniRule"/>
</dbReference>
<dbReference type="Gene3D" id="3.40.250.10">
    <property type="entry name" value="Rhodanese-like domain"/>
    <property type="match status" value="1"/>
</dbReference>
<dbReference type="RefSeq" id="WP_152212427.1">
    <property type="nucleotide sequence ID" value="NZ_WFLN01000005.1"/>
</dbReference>
<dbReference type="PANTHER" id="PTHR43268:SF3">
    <property type="entry name" value="RHODANESE-LIKE DOMAIN-CONTAINING PROTEIN 7-RELATED"/>
    <property type="match status" value="1"/>
</dbReference>
<dbReference type="InterPro" id="IPR036873">
    <property type="entry name" value="Rhodanese-like_dom_sf"/>
</dbReference>
<keyword evidence="4" id="KW-1185">Reference proteome</keyword>
<sequence length="328" mass="38493">MTSTCLSASHPYVNIAYYKFVEIENLESFRETLLSFCNKLNIKGTILLAHEGINSCLVGSDDSIQQYIDYMHADSRFADIEFKKSYSDHIPFRRMIIKVKKEIIPMGMDSIKPAHFTGKYVEALELKKWLDDGEDLVILDTRNDYEVDLGTFRGAIDPRLKQFRDFPQWIKSNFAEHKNKKVVTFCTGGIRCEKATAFMRQEGFEEVYQLQGGILKYFEETANRASNEDNYYDGDCFVFDYRVAVDKKLNEAKYEICYACWSPLKPEDLTSSQYKKDHHCPHCFEKHLERESKRSEIMRMNNMKALQVRQERAKEVRAKWEKEKQEST</sequence>
<dbReference type="HAMAP" id="MF_00469">
    <property type="entry name" value="TrhO"/>
    <property type="match status" value="1"/>
</dbReference>
<reference evidence="3 4" key="1">
    <citation type="submission" date="2019-10" db="EMBL/GenBank/DDBJ databases">
        <title>New genus of Silvanigrellaceae.</title>
        <authorList>
            <person name="Pitt A."/>
            <person name="Hahn M.W."/>
        </authorList>
    </citation>
    <scope>NUCLEOTIDE SEQUENCE [LARGE SCALE GENOMIC DNA]</scope>
    <source>
        <strain evidence="3 4">33A1-SZDP</strain>
    </source>
</reference>
<dbReference type="AlphaFoldDB" id="A0A833JE31"/>
<name>A0A833JE31_9BACT</name>
<dbReference type="NCBIfam" id="NF001135">
    <property type="entry name" value="PRK00142.1-3"/>
    <property type="match status" value="1"/>
</dbReference>
<protein>
    <recommendedName>
        <fullName evidence="1">tRNA uridine(34) hydroxylase</fullName>
        <ecNumber evidence="1">1.14.-.-</ecNumber>
    </recommendedName>
    <alternativeName>
        <fullName evidence="1">tRNA hydroxylation protein O</fullName>
    </alternativeName>
</protein>
<evidence type="ECO:0000313" key="4">
    <source>
        <dbReference type="Proteomes" id="UP000442694"/>
    </source>
</evidence>
<dbReference type="GO" id="GO:0006400">
    <property type="term" value="P:tRNA modification"/>
    <property type="evidence" value="ECO:0007669"/>
    <property type="project" value="UniProtKB-UniRule"/>
</dbReference>
<comment type="catalytic activity">
    <reaction evidence="1">
        <text>uridine(34) in tRNA + AH2 + O2 = 5-hydroxyuridine(34) in tRNA + A + H2O</text>
        <dbReference type="Rhea" id="RHEA:64224"/>
        <dbReference type="Rhea" id="RHEA-COMP:11727"/>
        <dbReference type="Rhea" id="RHEA-COMP:13381"/>
        <dbReference type="ChEBI" id="CHEBI:13193"/>
        <dbReference type="ChEBI" id="CHEBI:15377"/>
        <dbReference type="ChEBI" id="CHEBI:15379"/>
        <dbReference type="ChEBI" id="CHEBI:17499"/>
        <dbReference type="ChEBI" id="CHEBI:65315"/>
        <dbReference type="ChEBI" id="CHEBI:136877"/>
    </reaction>
</comment>
<dbReference type="EC" id="1.14.-.-" evidence="1"/>
<dbReference type="Proteomes" id="UP000442694">
    <property type="component" value="Unassembled WGS sequence"/>
</dbReference>
<dbReference type="InterPro" id="IPR040503">
    <property type="entry name" value="TRHO_N"/>
</dbReference>
<dbReference type="SUPFAM" id="SSF52821">
    <property type="entry name" value="Rhodanese/Cell cycle control phosphatase"/>
    <property type="match status" value="1"/>
</dbReference>
<dbReference type="EMBL" id="WFLN01000005">
    <property type="protein sequence ID" value="KAB8032188.1"/>
    <property type="molecule type" value="Genomic_DNA"/>
</dbReference>
<keyword evidence="1" id="KW-0560">Oxidoreductase</keyword>
<gene>
    <name evidence="1" type="primary">trhO</name>
    <name evidence="3" type="ORF">GCL57_05955</name>
</gene>
<dbReference type="NCBIfam" id="NF001136">
    <property type="entry name" value="PRK00142.1-4"/>
    <property type="match status" value="1"/>
</dbReference>
<dbReference type="GO" id="GO:0016740">
    <property type="term" value="F:transferase activity"/>
    <property type="evidence" value="ECO:0007669"/>
    <property type="project" value="UniProtKB-KW"/>
</dbReference>
<proteinExistence type="inferred from homology"/>
<dbReference type="CDD" id="cd01518">
    <property type="entry name" value="RHOD_YceA"/>
    <property type="match status" value="1"/>
</dbReference>
<dbReference type="PANTHER" id="PTHR43268">
    <property type="entry name" value="THIOSULFATE SULFURTRANSFERASE/RHODANESE-LIKE DOMAIN-CONTAINING PROTEIN 2"/>
    <property type="match status" value="1"/>
</dbReference>